<proteinExistence type="predicted"/>
<evidence type="ECO:0000313" key="7">
    <source>
        <dbReference type="EMBL" id="CAB4773786.1"/>
    </source>
</evidence>
<evidence type="ECO:0000256" key="2">
    <source>
        <dbReference type="ARBA" id="ARBA00022475"/>
    </source>
</evidence>
<gene>
    <name evidence="7" type="ORF">UFOPK2761_03550</name>
</gene>
<evidence type="ECO:0000256" key="4">
    <source>
        <dbReference type="ARBA" id="ARBA00022989"/>
    </source>
</evidence>
<keyword evidence="2" id="KW-1003">Cell membrane</keyword>
<evidence type="ECO:0000256" key="3">
    <source>
        <dbReference type="ARBA" id="ARBA00022692"/>
    </source>
</evidence>
<feature type="transmembrane region" description="Helical" evidence="6">
    <location>
        <begin position="12"/>
        <end position="30"/>
    </location>
</feature>
<accession>A0A6J6VQP9</accession>
<protein>
    <submittedName>
        <fullName evidence="7">Unannotated protein</fullName>
    </submittedName>
</protein>
<reference evidence="7" key="1">
    <citation type="submission" date="2020-05" db="EMBL/GenBank/DDBJ databases">
        <authorList>
            <person name="Chiriac C."/>
            <person name="Salcher M."/>
            <person name="Ghai R."/>
            <person name="Kavagutti S V."/>
        </authorList>
    </citation>
    <scope>NUCLEOTIDE SEQUENCE</scope>
</reference>
<evidence type="ECO:0000256" key="6">
    <source>
        <dbReference type="SAM" id="Phobius"/>
    </source>
</evidence>
<dbReference type="GO" id="GO:0005886">
    <property type="term" value="C:plasma membrane"/>
    <property type="evidence" value="ECO:0007669"/>
    <property type="project" value="UniProtKB-SubCell"/>
</dbReference>
<evidence type="ECO:0000256" key="5">
    <source>
        <dbReference type="ARBA" id="ARBA00023136"/>
    </source>
</evidence>
<dbReference type="PANTHER" id="PTHR30065:SF1">
    <property type="entry name" value="SURFACE PRESENTATION OF ANTIGENS PROTEIN SPAR"/>
    <property type="match status" value="1"/>
</dbReference>
<dbReference type="PRINTS" id="PR00953">
    <property type="entry name" value="TYPE3IMRPROT"/>
</dbReference>
<organism evidence="7">
    <name type="scientific">freshwater metagenome</name>
    <dbReference type="NCBI Taxonomy" id="449393"/>
    <lineage>
        <taxon>unclassified sequences</taxon>
        <taxon>metagenomes</taxon>
        <taxon>ecological metagenomes</taxon>
    </lineage>
</organism>
<dbReference type="InterPro" id="IPR002010">
    <property type="entry name" value="T3SS_IM_R"/>
</dbReference>
<dbReference type="Pfam" id="PF01311">
    <property type="entry name" value="Bac_export_1"/>
    <property type="match status" value="1"/>
</dbReference>
<evidence type="ECO:0000256" key="1">
    <source>
        <dbReference type="ARBA" id="ARBA00004651"/>
    </source>
</evidence>
<feature type="transmembrane region" description="Helical" evidence="6">
    <location>
        <begin position="88"/>
        <end position="108"/>
    </location>
</feature>
<feature type="transmembrane region" description="Helical" evidence="6">
    <location>
        <begin position="213"/>
        <end position="237"/>
    </location>
</feature>
<comment type="subcellular location">
    <subcellularLocation>
        <location evidence="1">Cell membrane</location>
        <topology evidence="1">Multi-pass membrane protein</topology>
    </subcellularLocation>
</comment>
<feature type="transmembrane region" description="Helical" evidence="6">
    <location>
        <begin position="37"/>
        <end position="56"/>
    </location>
</feature>
<dbReference type="PANTHER" id="PTHR30065">
    <property type="entry name" value="FLAGELLAR BIOSYNTHETIC PROTEIN FLIR"/>
    <property type="match status" value="1"/>
</dbReference>
<keyword evidence="4 6" id="KW-1133">Transmembrane helix</keyword>
<keyword evidence="3 6" id="KW-0812">Transmembrane</keyword>
<feature type="transmembrane region" description="Helical" evidence="6">
    <location>
        <begin position="128"/>
        <end position="151"/>
    </location>
</feature>
<feature type="transmembrane region" description="Helical" evidence="6">
    <location>
        <begin position="172"/>
        <end position="193"/>
    </location>
</feature>
<dbReference type="AlphaFoldDB" id="A0A6J6VQP9"/>
<feature type="transmembrane region" description="Helical" evidence="6">
    <location>
        <begin position="62"/>
        <end position="81"/>
    </location>
</feature>
<dbReference type="EMBL" id="CAEZYQ010000056">
    <property type="protein sequence ID" value="CAB4773786.1"/>
    <property type="molecule type" value="Genomic_DNA"/>
</dbReference>
<name>A0A6J6VQP9_9ZZZZ</name>
<dbReference type="GO" id="GO:0006605">
    <property type="term" value="P:protein targeting"/>
    <property type="evidence" value="ECO:0007669"/>
    <property type="project" value="InterPro"/>
</dbReference>
<sequence length="255" mass="26303">MYVTLAGEPLLAYLLASVRIVAWLLVVPPFSTRAVPTMAKVVLSLGLALTVAPAMAQAEVPLELGGLLVSVVTQVATGAALGFLTSLLFAAVAAAGSLVDVFGGFALAQGFDPLGQNSSTVFGTFHQWLFTMLLFASGGHLLVIGGLLRTFDLLPVGQMPQVEDGTGLLTRAFTLFAVIAVQVALPMIAVLFVSDLGLALMTKVAPQLNALNVMFPAKIGMTLLLVGLSFPVLTTVVERVVDHAMAAMAALVGGG</sequence>
<keyword evidence="5 6" id="KW-0472">Membrane</keyword>